<dbReference type="AlphaFoldDB" id="D6GWS7"/>
<gene>
    <name evidence="1" type="ORF">BJBARM5_0953</name>
</gene>
<evidence type="ECO:0000313" key="2">
    <source>
        <dbReference type="Proteomes" id="UP000009376"/>
    </source>
</evidence>
<protein>
    <submittedName>
        <fullName evidence="1">Uncharacterized protein</fullName>
    </submittedName>
</protein>
<dbReference type="Proteomes" id="UP000009376">
    <property type="component" value="Unassembled WGS sequence"/>
</dbReference>
<proteinExistence type="predicted"/>
<dbReference type="EMBL" id="GG745607">
    <property type="protein sequence ID" value="EFD92344.1"/>
    <property type="molecule type" value="Genomic_DNA"/>
</dbReference>
<sequence>MGPGLIGSIFDGIQRPLLSQFIDGKCLAFANDASSAQKTLVTLSVF</sequence>
<accession>D6GWS7</accession>
<organism evidence="1 2">
    <name type="scientific">Candidatus Parvarchaeum acidophilus ARMAN-5</name>
    <dbReference type="NCBI Taxonomy" id="662762"/>
    <lineage>
        <taxon>Archaea</taxon>
        <taxon>Candidatus Parvarchaeota</taxon>
        <taxon>Candidatus Parvarchaeum</taxon>
    </lineage>
</organism>
<reference evidence="1 2" key="1">
    <citation type="journal article" date="2010" name="Proc. Natl. Acad. Sci. U.S.A.">
        <title>Enigmatic, ultrasmall, uncultivated Archaea.</title>
        <authorList>
            <person name="Baker B.J."/>
            <person name="Comolli L.R."/>
            <person name="Dick G.J."/>
            <person name="Hauser L.J."/>
            <person name="Hyatt D."/>
            <person name="Dill B.D."/>
            <person name="Land M.L."/>
            <person name="Verberkmoes N.C."/>
            <person name="Hettich R.L."/>
            <person name="Banfield J.F."/>
        </authorList>
    </citation>
    <scope>NUCLEOTIDE SEQUENCE [LARGE SCALE GENOMIC DNA]</scope>
</reference>
<evidence type="ECO:0000313" key="1">
    <source>
        <dbReference type="EMBL" id="EFD92344.1"/>
    </source>
</evidence>
<name>D6GWS7_PARA5</name>